<dbReference type="SMART" id="SM00869">
    <property type="entry name" value="Autotransporter"/>
    <property type="match status" value="1"/>
</dbReference>
<feature type="signal peptide" evidence="2">
    <location>
        <begin position="1"/>
        <end position="26"/>
    </location>
</feature>
<dbReference type="GO" id="GO:0019867">
    <property type="term" value="C:outer membrane"/>
    <property type="evidence" value="ECO:0007669"/>
    <property type="project" value="InterPro"/>
</dbReference>
<keyword evidence="2" id="KW-0732">Signal</keyword>
<dbReference type="PRINTS" id="PR01217">
    <property type="entry name" value="PRICHEXTENSN"/>
</dbReference>
<dbReference type="PANTHER" id="PTHR35037:SF3">
    <property type="entry name" value="C-TERMINAL REGION OF AIDA-LIKE PROTEIN"/>
    <property type="match status" value="1"/>
</dbReference>
<dbReference type="Gene3D" id="2.160.20.20">
    <property type="match status" value="1"/>
</dbReference>
<dbReference type="EMBL" id="JACGXN010000003">
    <property type="protein sequence ID" value="MBA8878950.1"/>
    <property type="molecule type" value="Genomic_DNA"/>
</dbReference>
<feature type="compositionally biased region" description="Pro residues" evidence="1">
    <location>
        <begin position="500"/>
        <end position="581"/>
    </location>
</feature>
<dbReference type="PANTHER" id="PTHR35037">
    <property type="entry name" value="C-TERMINAL REGION OF AIDA-LIKE PROTEIN"/>
    <property type="match status" value="1"/>
</dbReference>
<dbReference type="InterPro" id="IPR006315">
    <property type="entry name" value="OM_autotransptr_brl_dom"/>
</dbReference>
<dbReference type="InterPro" id="IPR011050">
    <property type="entry name" value="Pectin_lyase_fold/virulence"/>
</dbReference>
<dbReference type="Proteomes" id="UP000549052">
    <property type="component" value="Unassembled WGS sequence"/>
</dbReference>
<dbReference type="NCBIfam" id="TIGR01414">
    <property type="entry name" value="autotrans_barl"/>
    <property type="match status" value="1"/>
</dbReference>
<evidence type="ECO:0000259" key="3">
    <source>
        <dbReference type="PROSITE" id="PS51208"/>
    </source>
</evidence>
<dbReference type="SUPFAM" id="SSF103515">
    <property type="entry name" value="Autotransporter"/>
    <property type="match status" value="1"/>
</dbReference>
<dbReference type="PROSITE" id="PS51208">
    <property type="entry name" value="AUTOTRANSPORTER"/>
    <property type="match status" value="1"/>
</dbReference>
<evidence type="ECO:0000256" key="2">
    <source>
        <dbReference type="SAM" id="SignalP"/>
    </source>
</evidence>
<dbReference type="InterPro" id="IPR051551">
    <property type="entry name" value="Autotransporter_adhesion"/>
</dbReference>
<dbReference type="Pfam" id="PF03797">
    <property type="entry name" value="Autotransporter"/>
    <property type="match status" value="1"/>
</dbReference>
<proteinExistence type="predicted"/>
<feature type="region of interest" description="Disordered" evidence="1">
    <location>
        <begin position="500"/>
        <end position="592"/>
    </location>
</feature>
<dbReference type="SUPFAM" id="SSF51126">
    <property type="entry name" value="Pectin lyase-like"/>
    <property type="match status" value="1"/>
</dbReference>
<dbReference type="InterPro" id="IPR043990">
    <property type="entry name" value="AC_1"/>
</dbReference>
<gene>
    <name evidence="4" type="ORF">FHW16_002668</name>
</gene>
<keyword evidence="5" id="KW-1185">Reference proteome</keyword>
<protein>
    <submittedName>
        <fullName evidence="4">Outer membrane autotransporter protein</fullName>
    </submittedName>
</protein>
<dbReference type="CDD" id="cd01344">
    <property type="entry name" value="PL2_Passenger_AT"/>
    <property type="match status" value="1"/>
</dbReference>
<reference evidence="4 5" key="1">
    <citation type="submission" date="2020-07" db="EMBL/GenBank/DDBJ databases">
        <title>Genomic Encyclopedia of Type Strains, Phase IV (KMG-V): Genome sequencing to study the core and pangenomes of soil and plant-associated prokaryotes.</title>
        <authorList>
            <person name="Whitman W."/>
        </authorList>
    </citation>
    <scope>NUCLEOTIDE SEQUENCE [LARGE SCALE GENOMIC DNA]</scope>
    <source>
        <strain evidence="4 5">AN3</strain>
    </source>
</reference>
<accession>A0A839EQQ6</accession>
<dbReference type="InterPro" id="IPR005546">
    <property type="entry name" value="Autotransporte_beta"/>
</dbReference>
<evidence type="ECO:0000313" key="5">
    <source>
        <dbReference type="Proteomes" id="UP000549052"/>
    </source>
</evidence>
<feature type="domain" description="Autotransporter" evidence="3">
    <location>
        <begin position="641"/>
        <end position="918"/>
    </location>
</feature>
<comment type="caution">
    <text evidence="4">The sequence shown here is derived from an EMBL/GenBank/DDBJ whole genome shotgun (WGS) entry which is preliminary data.</text>
</comment>
<dbReference type="AlphaFoldDB" id="A0A839EQQ6"/>
<dbReference type="Gene3D" id="2.40.128.130">
    <property type="entry name" value="Autotransporter beta-domain"/>
    <property type="match status" value="1"/>
</dbReference>
<organism evidence="4 5">
    <name type="scientific">Phyllobacterium myrsinacearum</name>
    <dbReference type="NCBI Taxonomy" id="28101"/>
    <lineage>
        <taxon>Bacteria</taxon>
        <taxon>Pseudomonadati</taxon>
        <taxon>Pseudomonadota</taxon>
        <taxon>Alphaproteobacteria</taxon>
        <taxon>Hyphomicrobiales</taxon>
        <taxon>Phyllobacteriaceae</taxon>
        <taxon>Phyllobacterium</taxon>
    </lineage>
</organism>
<feature type="compositionally biased region" description="Low complexity" evidence="1">
    <location>
        <begin position="582"/>
        <end position="591"/>
    </location>
</feature>
<evidence type="ECO:0000313" key="4">
    <source>
        <dbReference type="EMBL" id="MBA8878950.1"/>
    </source>
</evidence>
<dbReference type="Pfam" id="PF18883">
    <property type="entry name" value="AC_1"/>
    <property type="match status" value="1"/>
</dbReference>
<evidence type="ECO:0000256" key="1">
    <source>
        <dbReference type="SAM" id="MobiDB-lite"/>
    </source>
</evidence>
<dbReference type="InterPro" id="IPR036709">
    <property type="entry name" value="Autotransporte_beta_dom_sf"/>
</dbReference>
<sequence>MKKGFTMQLQTFVSRRFLLATTSALAYWVFTPSAGAACLLVPTGGNDSYVCDSGTNGTLTDLSGNNTLTFPAAGTGQINGNVTFGAGTDRILMDSGTITGNVDQGDGRDSLEINAGQIVGNVQQGSGIDDFKMTGGTINALNQGDGLDTFSMSGGHIVDFFDDGDYGVMTGGRIGRVNMKLDDNYFNMSGGTIDRNLVTGLGRDTIIISGGTIGGNISTSSGVDNITVTGGSIGNGIKTGDGNDVFTWNGGGIIYNSIILEGDNDTARLSNLTNANLGGMTLLSGGNGADSLTFDNVKTDGLARFQGWEAVAATNDTELTFGSNLTLGDAATGTGSLSVDASSTLYGGGSNAAITAFTSGQLVNVTNAGRIDLTNGTPGATDSFTIAGNYVGNNGGLFLDTVLGDDTSASDKLVIDSGTASGTTGMTIVNLGGTGASTVQDGILVVQALNGANTGSGTFGLNSAVAAGAYEYYLFKGGVSAGTTENWYLRSALINVPTPPEPAPAPSPVEPTPVVEPIPPVVTPPAPPPAPAPPPESTPTEPPVLPGDPAPVAPPAPQPAPAPNSPPPAVPVPTTPAPVPSPTGLSTPPTSGATRVVADVVPLYRVEVPTYSVIAPAARESALATLGTFHERRGAQSIVDPRNNFSAAWARAFGQDTKQKWSGTVAPSIDGSIYGIQAGLDILRSDSDSGHRDIAGLFFGYASMDATTKGQAIGWNDLKTGHLDLDTTSVGAYWTHIGPSGWYLDGVLMGSWFSGDATSERGIGIDVDGTGITASLEGGYPVNLSDDWVLEPQAQLIWQHLSFDDEKDRFSSISFDTDNGFTGRLGVRLQGKYALSTGLLQPYLKANIWHTFSGSDSVLFASDAIGTDHDATSLELGGGVVYDFSKSLSTFATADYTFDINGEKRRTIDGNLGLRVKW</sequence>
<dbReference type="InterPro" id="IPR012332">
    <property type="entry name" value="Autotransporter_pectin_lyase_C"/>
</dbReference>
<feature type="chain" id="PRO_5032678452" evidence="2">
    <location>
        <begin position="27"/>
        <end position="918"/>
    </location>
</feature>
<dbReference type="RefSeq" id="WP_246711747.1">
    <property type="nucleotide sequence ID" value="NZ_JACGXN010000003.1"/>
</dbReference>
<name>A0A839EQQ6_9HYPH</name>